<feature type="non-terminal residue" evidence="4">
    <location>
        <position position="695"/>
    </location>
</feature>
<dbReference type="InterPro" id="IPR004185">
    <property type="entry name" value="Glyco_hydro_13_lg-like_dom"/>
</dbReference>
<dbReference type="GO" id="GO:0004553">
    <property type="term" value="F:hydrolase activity, hydrolyzing O-glycosyl compounds"/>
    <property type="evidence" value="ECO:0007669"/>
    <property type="project" value="InterPro"/>
</dbReference>
<keyword evidence="1" id="KW-0378">Hydrolase</keyword>
<proteinExistence type="predicted"/>
<dbReference type="InterPro" id="IPR014756">
    <property type="entry name" value="Ig_E-set"/>
</dbReference>
<evidence type="ECO:0000259" key="3">
    <source>
        <dbReference type="SMART" id="SM00642"/>
    </source>
</evidence>
<dbReference type="CDD" id="cd11338">
    <property type="entry name" value="AmyAc_CMD"/>
    <property type="match status" value="1"/>
</dbReference>
<accession>A0A382BPS8</accession>
<dbReference type="Pfam" id="PF00128">
    <property type="entry name" value="Alpha-amylase"/>
    <property type="match status" value="1"/>
</dbReference>
<dbReference type="CDD" id="cd02857">
    <property type="entry name" value="E_set_CDase_PDE_N"/>
    <property type="match status" value="1"/>
</dbReference>
<dbReference type="Gene3D" id="2.60.40.1180">
    <property type="entry name" value="Golgi alpha-mannosidase II"/>
    <property type="match status" value="1"/>
</dbReference>
<dbReference type="SUPFAM" id="SSF51445">
    <property type="entry name" value="(Trans)glycosidases"/>
    <property type="match status" value="1"/>
</dbReference>
<dbReference type="Pfam" id="PF16561">
    <property type="entry name" value="AMPK1_CBM"/>
    <property type="match status" value="1"/>
</dbReference>
<keyword evidence="2" id="KW-0326">Glycosidase</keyword>
<feature type="non-terminal residue" evidence="4">
    <location>
        <position position="1"/>
    </location>
</feature>
<dbReference type="GO" id="GO:0005975">
    <property type="term" value="P:carbohydrate metabolic process"/>
    <property type="evidence" value="ECO:0007669"/>
    <property type="project" value="InterPro"/>
</dbReference>
<dbReference type="SMART" id="SM00642">
    <property type="entry name" value="Aamy"/>
    <property type="match status" value="1"/>
</dbReference>
<dbReference type="InterPro" id="IPR032640">
    <property type="entry name" value="AMPK1_CBM"/>
</dbReference>
<name>A0A382BPS8_9ZZZZ</name>
<dbReference type="InterPro" id="IPR017853">
    <property type="entry name" value="GH"/>
</dbReference>
<dbReference type="PANTHER" id="PTHR10357:SF210">
    <property type="entry name" value="MALTODEXTRIN GLUCOSIDASE"/>
    <property type="match status" value="1"/>
</dbReference>
<dbReference type="InterPro" id="IPR013783">
    <property type="entry name" value="Ig-like_fold"/>
</dbReference>
<dbReference type="Gene3D" id="2.60.40.10">
    <property type="entry name" value="Immunoglobulins"/>
    <property type="match status" value="2"/>
</dbReference>
<evidence type="ECO:0000256" key="2">
    <source>
        <dbReference type="ARBA" id="ARBA00023295"/>
    </source>
</evidence>
<dbReference type="SUPFAM" id="SSF81296">
    <property type="entry name" value="E set domains"/>
    <property type="match status" value="2"/>
</dbReference>
<feature type="domain" description="Glycosyl hydrolase family 13 catalytic" evidence="3">
    <location>
        <begin position="216"/>
        <end position="646"/>
    </location>
</feature>
<dbReference type="Gene3D" id="3.20.20.80">
    <property type="entry name" value="Glycosidases"/>
    <property type="match status" value="1"/>
</dbReference>
<evidence type="ECO:0000256" key="1">
    <source>
        <dbReference type="ARBA" id="ARBA00022801"/>
    </source>
</evidence>
<evidence type="ECO:0000313" key="4">
    <source>
        <dbReference type="EMBL" id="SVB15167.1"/>
    </source>
</evidence>
<dbReference type="Pfam" id="PF02903">
    <property type="entry name" value="Alpha-amylase_N"/>
    <property type="match status" value="1"/>
</dbReference>
<dbReference type="EMBL" id="UINC01030565">
    <property type="protein sequence ID" value="SVB15167.1"/>
    <property type="molecule type" value="Genomic_DNA"/>
</dbReference>
<organism evidence="4">
    <name type="scientific">marine metagenome</name>
    <dbReference type="NCBI Taxonomy" id="408172"/>
    <lineage>
        <taxon>unclassified sequences</taxon>
        <taxon>metagenomes</taxon>
        <taxon>ecological metagenomes</taxon>
    </lineage>
</organism>
<dbReference type="InterPro" id="IPR013780">
    <property type="entry name" value="Glyco_hydro_b"/>
</dbReference>
<dbReference type="InterPro" id="IPR006047">
    <property type="entry name" value="GH13_cat_dom"/>
</dbReference>
<sequence length="695" mass="81568">NIVKEVYLVGSMNDWNQKSDRMLETEKGVYAISLLLKPDEYHYKFLEDGMHWITDEKAKSFTDDGFGGKNSVILVDDHFEKVTIAKNDGIFLNYGISTLQNLETVNPLSKTRIEFKTKAHRDDVETVYLLKSDELIKMNKIAEDGSFDYFQTTILLKNEDEIFDYCFVYRDGEQDYYLLDGAFSSTKDGSIFFHYSKENIQPFLTPDWVKDGIIYQIFTDRFYNGNQENNPDFSEWYYEGINIAPPKGKLLKKYTQYFHNVDDWYNVSGLTKSPYHAPNEEGYQPDYNSFYGGDIEGIYEKLDYLEDLGVTIIYFNPLFQAKSNHKYDAVDYMKLDPHFGTDEEFKKLVDEAHERGIKIIIDCAFNHTGETFWAFQEGMKKGPESEYYNWYEWKKWPMPDPAKTPNIKPSDYYECWWGYGEMPNLNYDLNEINPSENSIKNIDLAVPNWEVVNYVLDVAEYWISDMDLDGFRLDVPNEVPFWFWKLFREKVKSIKPDAYLVGELWSNAVDWVNDDYFDAVMNYAYFKDPVMRFFNQRSCSAKTFDRDLKPGLLSYPTQSTQVMMNLIDSHDTFRYLESANGDISRLKMAVLFQMTYVGTPHIWYGDEVGMMGAHDPDCRRPFNWKYTEDSEKVSLRDYYKKLIQIRKTNSCLRTGSFDTLLAEGMVYGYLRSDKKSSIAVILNNDTNRNKIKVPL</sequence>
<protein>
    <recommendedName>
        <fullName evidence="3">Glycosyl hydrolase family 13 catalytic domain-containing protein</fullName>
    </recommendedName>
</protein>
<gene>
    <name evidence="4" type="ORF">METZ01_LOCUS168021</name>
</gene>
<dbReference type="PANTHER" id="PTHR10357">
    <property type="entry name" value="ALPHA-AMYLASE FAMILY MEMBER"/>
    <property type="match status" value="1"/>
</dbReference>
<reference evidence="4" key="1">
    <citation type="submission" date="2018-05" db="EMBL/GenBank/DDBJ databases">
        <authorList>
            <person name="Lanie J.A."/>
            <person name="Ng W.-L."/>
            <person name="Kazmierczak K.M."/>
            <person name="Andrzejewski T.M."/>
            <person name="Davidsen T.M."/>
            <person name="Wayne K.J."/>
            <person name="Tettelin H."/>
            <person name="Glass J.I."/>
            <person name="Rusch D."/>
            <person name="Podicherti R."/>
            <person name="Tsui H.-C.T."/>
            <person name="Winkler M.E."/>
        </authorList>
    </citation>
    <scope>NUCLEOTIDE SEQUENCE</scope>
</reference>
<dbReference type="AlphaFoldDB" id="A0A382BPS8"/>